<dbReference type="GO" id="GO:0015288">
    <property type="term" value="F:porin activity"/>
    <property type="evidence" value="ECO:0007669"/>
    <property type="project" value="TreeGrafter"/>
</dbReference>
<dbReference type="PANTHER" id="PTHR30026:SF22">
    <property type="entry name" value="OUTER MEMBRANE EFFLUX PROTEIN"/>
    <property type="match status" value="1"/>
</dbReference>
<sequence>MTRIRSTALAGAAMMAGLIAAPASAETLREALIKAYESNPTLTGARAGQRANDENVPLARAGAFPTVTLSPSYNENLIIPGNSSTAPSRSISAQAQVSVPLYRGGRVKNAIRAADVRVEAGRADLRGTEAAIFSAVVGAYMDVIRDTAIVQLNQANVNVLDVNLQATRDRFEVGDLTRTDIAQSEARLATSRSTLQSAQATLIASKERYIQLVGGVPGDLMPPPPLPNLPASPDTATDVALVNNPDLESATKARDAARYDVKVARAARLPTLSATSGGSYQNYLGSLSSNVPTIPAEQVQKSAAVGLSASIPLYQGGAPSAQVRQAQARESQAIEQQIAVERDIIAQTRAAYASWQAAQEVIASSQTAADANKLSLEGVRAENSVGTRTILDILNAEQELLNSQVQLVTAQRNAYVAGFTLLAAMGQAEAQDLGLDGGPLYDPVSNYKRVRNRIWDWDSDPKPVPVATRTVDTPPQNPTVAQLPGN</sequence>
<keyword evidence="6" id="KW-0472">Membrane</keyword>
<gene>
    <name evidence="10" type="ORF">FHS49_001858</name>
</gene>
<comment type="caution">
    <text evidence="10">The sequence shown here is derived from an EMBL/GenBank/DDBJ whole genome shotgun (WGS) entry which is preliminary data.</text>
</comment>
<evidence type="ECO:0000256" key="9">
    <source>
        <dbReference type="SAM" id="SignalP"/>
    </source>
</evidence>
<evidence type="ECO:0000256" key="2">
    <source>
        <dbReference type="ARBA" id="ARBA00007613"/>
    </source>
</evidence>
<keyword evidence="9" id="KW-0732">Signal</keyword>
<accession>A0A7W9AHY0</accession>
<dbReference type="InterPro" id="IPR051906">
    <property type="entry name" value="TolC-like"/>
</dbReference>
<evidence type="ECO:0000256" key="8">
    <source>
        <dbReference type="SAM" id="MobiDB-lite"/>
    </source>
</evidence>
<dbReference type="InterPro" id="IPR010130">
    <property type="entry name" value="T1SS_OMP_TolC"/>
</dbReference>
<dbReference type="SUPFAM" id="SSF56954">
    <property type="entry name" value="Outer membrane efflux proteins (OEP)"/>
    <property type="match status" value="1"/>
</dbReference>
<evidence type="ECO:0000256" key="4">
    <source>
        <dbReference type="ARBA" id="ARBA00022452"/>
    </source>
</evidence>
<evidence type="ECO:0000256" key="6">
    <source>
        <dbReference type="ARBA" id="ARBA00023136"/>
    </source>
</evidence>
<feature type="region of interest" description="Disordered" evidence="8">
    <location>
        <begin position="462"/>
        <end position="486"/>
    </location>
</feature>
<feature type="compositionally biased region" description="Polar residues" evidence="8">
    <location>
        <begin position="470"/>
        <end position="486"/>
    </location>
</feature>
<reference evidence="10 11" key="1">
    <citation type="submission" date="2020-08" db="EMBL/GenBank/DDBJ databases">
        <title>Genomic Encyclopedia of Type Strains, Phase IV (KMG-IV): sequencing the most valuable type-strain genomes for metagenomic binning, comparative biology and taxonomic classification.</title>
        <authorList>
            <person name="Goeker M."/>
        </authorList>
    </citation>
    <scope>NUCLEOTIDE SEQUENCE [LARGE SCALE GENOMIC DNA]</scope>
    <source>
        <strain evidence="10 11">DSM 25079</strain>
    </source>
</reference>
<dbReference type="NCBIfam" id="TIGR01844">
    <property type="entry name" value="type_I_sec_TolC"/>
    <property type="match status" value="1"/>
</dbReference>
<dbReference type="EMBL" id="JACIJC010000003">
    <property type="protein sequence ID" value="MBB5685842.1"/>
    <property type="molecule type" value="Genomic_DNA"/>
</dbReference>
<evidence type="ECO:0000256" key="1">
    <source>
        <dbReference type="ARBA" id="ARBA00004442"/>
    </source>
</evidence>
<evidence type="ECO:0000313" key="11">
    <source>
        <dbReference type="Proteomes" id="UP000549617"/>
    </source>
</evidence>
<name>A0A7W9AHY0_9SPHN</name>
<proteinExistence type="inferred from homology"/>
<feature type="chain" id="PRO_5030528952" evidence="9">
    <location>
        <begin position="26"/>
        <end position="486"/>
    </location>
</feature>
<protein>
    <submittedName>
        <fullName evidence="10">Outer membrane protein</fullName>
    </submittedName>
</protein>
<dbReference type="InterPro" id="IPR003423">
    <property type="entry name" value="OMP_efflux"/>
</dbReference>
<dbReference type="GO" id="GO:0009279">
    <property type="term" value="C:cell outer membrane"/>
    <property type="evidence" value="ECO:0007669"/>
    <property type="project" value="UniProtKB-SubCell"/>
</dbReference>
<evidence type="ECO:0000256" key="5">
    <source>
        <dbReference type="ARBA" id="ARBA00022692"/>
    </source>
</evidence>
<organism evidence="10 11">
    <name type="scientific">Sphingobium boeckii</name>
    <dbReference type="NCBI Taxonomy" id="1082345"/>
    <lineage>
        <taxon>Bacteria</taxon>
        <taxon>Pseudomonadati</taxon>
        <taxon>Pseudomonadota</taxon>
        <taxon>Alphaproteobacteria</taxon>
        <taxon>Sphingomonadales</taxon>
        <taxon>Sphingomonadaceae</taxon>
        <taxon>Sphingobium</taxon>
    </lineage>
</organism>
<keyword evidence="3" id="KW-0813">Transport</keyword>
<comment type="subcellular location">
    <subcellularLocation>
        <location evidence="1">Cell outer membrane</location>
    </subcellularLocation>
</comment>
<evidence type="ECO:0000313" key="10">
    <source>
        <dbReference type="EMBL" id="MBB5685842.1"/>
    </source>
</evidence>
<keyword evidence="11" id="KW-1185">Reference proteome</keyword>
<keyword evidence="5" id="KW-0812">Transmembrane</keyword>
<dbReference type="Pfam" id="PF02321">
    <property type="entry name" value="OEP"/>
    <property type="match status" value="2"/>
</dbReference>
<comment type="similarity">
    <text evidence="2">Belongs to the outer membrane factor (OMF) (TC 1.B.17) family.</text>
</comment>
<keyword evidence="7" id="KW-0998">Cell outer membrane</keyword>
<feature type="signal peptide" evidence="9">
    <location>
        <begin position="1"/>
        <end position="25"/>
    </location>
</feature>
<evidence type="ECO:0000256" key="7">
    <source>
        <dbReference type="ARBA" id="ARBA00023237"/>
    </source>
</evidence>
<dbReference type="GO" id="GO:0015562">
    <property type="term" value="F:efflux transmembrane transporter activity"/>
    <property type="evidence" value="ECO:0007669"/>
    <property type="project" value="InterPro"/>
</dbReference>
<evidence type="ECO:0000256" key="3">
    <source>
        <dbReference type="ARBA" id="ARBA00022448"/>
    </source>
</evidence>
<dbReference type="Gene3D" id="1.20.1600.10">
    <property type="entry name" value="Outer membrane efflux proteins (OEP)"/>
    <property type="match status" value="1"/>
</dbReference>
<keyword evidence="4" id="KW-1134">Transmembrane beta strand</keyword>
<dbReference type="PANTHER" id="PTHR30026">
    <property type="entry name" value="OUTER MEMBRANE PROTEIN TOLC"/>
    <property type="match status" value="1"/>
</dbReference>
<dbReference type="Proteomes" id="UP000549617">
    <property type="component" value="Unassembled WGS sequence"/>
</dbReference>
<dbReference type="AlphaFoldDB" id="A0A7W9AHY0"/>
<dbReference type="GO" id="GO:1990281">
    <property type="term" value="C:efflux pump complex"/>
    <property type="evidence" value="ECO:0007669"/>
    <property type="project" value="TreeGrafter"/>
</dbReference>